<evidence type="ECO:0000256" key="1">
    <source>
        <dbReference type="SAM" id="MobiDB-lite"/>
    </source>
</evidence>
<gene>
    <name evidence="2" type="ORF">A6X21_19265</name>
</gene>
<dbReference type="AlphaFoldDB" id="A0A1C3EH13"/>
<evidence type="ECO:0000313" key="2">
    <source>
        <dbReference type="EMBL" id="ODA32514.1"/>
    </source>
</evidence>
<accession>A0A1C3EH13</accession>
<sequence>MMANQSQRDNFDRRKFTPKTLKMSPDTLQTAARQTREMVCLTSSGLDERQSALHEKVTTAIHAQMIKICDKSHEKCFYEHFLCDILAQRRVRSVYFRCIILQQPSVR</sequence>
<dbReference type="EMBL" id="LYDR01000063">
    <property type="protein sequence ID" value="ODA32514.1"/>
    <property type="molecule type" value="Genomic_DNA"/>
</dbReference>
<name>A0A1C3EH13_9PLAN</name>
<dbReference type="STRING" id="1841610.A6X21_19265"/>
<protein>
    <submittedName>
        <fullName evidence="2">Uncharacterized protein</fullName>
    </submittedName>
</protein>
<comment type="caution">
    <text evidence="2">The sequence shown here is derived from an EMBL/GenBank/DDBJ whole genome shotgun (WGS) entry which is preliminary data.</text>
</comment>
<organism evidence="2 3">
    <name type="scientific">Planctopirus hydrillae</name>
    <dbReference type="NCBI Taxonomy" id="1841610"/>
    <lineage>
        <taxon>Bacteria</taxon>
        <taxon>Pseudomonadati</taxon>
        <taxon>Planctomycetota</taxon>
        <taxon>Planctomycetia</taxon>
        <taxon>Planctomycetales</taxon>
        <taxon>Planctomycetaceae</taxon>
        <taxon>Planctopirus</taxon>
    </lineage>
</organism>
<proteinExistence type="predicted"/>
<feature type="region of interest" description="Disordered" evidence="1">
    <location>
        <begin position="1"/>
        <end position="28"/>
    </location>
</feature>
<keyword evidence="3" id="KW-1185">Reference proteome</keyword>
<dbReference type="Proteomes" id="UP000094828">
    <property type="component" value="Unassembled WGS sequence"/>
</dbReference>
<reference evidence="2 3" key="1">
    <citation type="submission" date="2016-05" db="EMBL/GenBank/DDBJ databases">
        <title>Genomic and physiological characterization of Planctopirus sp. isolated from fresh water lake.</title>
        <authorList>
            <person name="Subhash Y."/>
            <person name="Ramana C."/>
        </authorList>
    </citation>
    <scope>NUCLEOTIDE SEQUENCE [LARGE SCALE GENOMIC DNA]</scope>
    <source>
        <strain evidence="2 3">JC280</strain>
    </source>
</reference>
<evidence type="ECO:0000313" key="3">
    <source>
        <dbReference type="Proteomes" id="UP000094828"/>
    </source>
</evidence>